<evidence type="ECO:0000256" key="1">
    <source>
        <dbReference type="SAM" id="Phobius"/>
    </source>
</evidence>
<dbReference type="Proteomes" id="UP000011761">
    <property type="component" value="Unassembled WGS sequence"/>
</dbReference>
<dbReference type="HOGENOM" id="CLU_770636_0_0_1"/>
<keyword evidence="1" id="KW-0812">Transmembrane</keyword>
<accession>M2MVU3</accession>
<organism evidence="2 3">
    <name type="scientific">Baudoinia panamericana (strain UAMH 10762)</name>
    <name type="common">Angels' share fungus</name>
    <name type="synonym">Baudoinia compniacensis (strain UAMH 10762)</name>
    <dbReference type="NCBI Taxonomy" id="717646"/>
    <lineage>
        <taxon>Eukaryota</taxon>
        <taxon>Fungi</taxon>
        <taxon>Dikarya</taxon>
        <taxon>Ascomycota</taxon>
        <taxon>Pezizomycotina</taxon>
        <taxon>Dothideomycetes</taxon>
        <taxon>Dothideomycetidae</taxon>
        <taxon>Mycosphaerellales</taxon>
        <taxon>Teratosphaeriaceae</taxon>
        <taxon>Baudoinia</taxon>
    </lineage>
</organism>
<keyword evidence="1" id="KW-1133">Transmembrane helix</keyword>
<feature type="transmembrane region" description="Helical" evidence="1">
    <location>
        <begin position="338"/>
        <end position="359"/>
    </location>
</feature>
<keyword evidence="1" id="KW-0472">Membrane</keyword>
<dbReference type="KEGG" id="bcom:BAUCODRAFT_29486"/>
<name>M2MVU3_BAUPA</name>
<dbReference type="EMBL" id="KB445550">
    <property type="protein sequence ID" value="EMD01092.1"/>
    <property type="molecule type" value="Genomic_DNA"/>
</dbReference>
<dbReference type="AlphaFoldDB" id="M2MVU3"/>
<feature type="transmembrane region" description="Helical" evidence="1">
    <location>
        <begin position="12"/>
        <end position="33"/>
    </location>
</feature>
<feature type="transmembrane region" description="Helical" evidence="1">
    <location>
        <begin position="48"/>
        <end position="70"/>
    </location>
</feature>
<keyword evidence="3" id="KW-1185">Reference proteome</keyword>
<dbReference type="GeneID" id="19110946"/>
<evidence type="ECO:0000313" key="2">
    <source>
        <dbReference type="EMBL" id="EMD01092.1"/>
    </source>
</evidence>
<feature type="transmembrane region" description="Helical" evidence="1">
    <location>
        <begin position="305"/>
        <end position="323"/>
    </location>
</feature>
<dbReference type="RefSeq" id="XP_007672276.1">
    <property type="nucleotide sequence ID" value="XM_007674086.1"/>
</dbReference>
<gene>
    <name evidence="2" type="ORF">BAUCODRAFT_29486</name>
</gene>
<proteinExistence type="predicted"/>
<protein>
    <submittedName>
        <fullName evidence="2">Uncharacterized protein</fullName>
    </submittedName>
</protein>
<feature type="non-terminal residue" evidence="2">
    <location>
        <position position="360"/>
    </location>
</feature>
<sequence length="360" mass="41033">MESQVYVQEPTRTVIGILFRTLIIHIFATYTFLTYHRLATTPTKHHRILLSMIAFILLPSTLLSSLLVNLTMTCRQILQARPKRSRQASFHYYIAASLGVHVPYSTDNHISDPGITQPAASRRFAQGIFTDQPEHLLDITDRSTLHCVRKPWTWQHTLHFVLSTLALAHATTTIILFIRRAHHGSHPAQPTWTDTETEMYGSCLGLDGRNFWLALNTCFASVANLMLHSLNVHWTFSDDTYDAIPTYPPEVWIRIAVDIVIAGLIQESQPIQHGALNRRQWPHYPVSMLKTILRLTRVLTLRSKVGWAVLGLTVLAVLVLWRLWKRIFACMQNPITDILYVVLAAAALFWTVVDVVSLLF</sequence>
<feature type="transmembrane region" description="Helical" evidence="1">
    <location>
        <begin position="158"/>
        <end position="178"/>
    </location>
</feature>
<reference evidence="2 3" key="1">
    <citation type="journal article" date="2012" name="PLoS Pathog.">
        <title>Diverse lifestyles and strategies of plant pathogenesis encoded in the genomes of eighteen Dothideomycetes fungi.</title>
        <authorList>
            <person name="Ohm R.A."/>
            <person name="Feau N."/>
            <person name="Henrissat B."/>
            <person name="Schoch C.L."/>
            <person name="Horwitz B.A."/>
            <person name="Barry K.W."/>
            <person name="Condon B.J."/>
            <person name="Copeland A.C."/>
            <person name="Dhillon B."/>
            <person name="Glaser F."/>
            <person name="Hesse C.N."/>
            <person name="Kosti I."/>
            <person name="LaButti K."/>
            <person name="Lindquist E.A."/>
            <person name="Lucas S."/>
            <person name="Salamov A.A."/>
            <person name="Bradshaw R.E."/>
            <person name="Ciuffetti L."/>
            <person name="Hamelin R.C."/>
            <person name="Kema G.H.J."/>
            <person name="Lawrence C."/>
            <person name="Scott J.A."/>
            <person name="Spatafora J.W."/>
            <person name="Turgeon B.G."/>
            <person name="de Wit P.J.G.M."/>
            <person name="Zhong S."/>
            <person name="Goodwin S.B."/>
            <person name="Grigoriev I.V."/>
        </authorList>
    </citation>
    <scope>NUCLEOTIDE SEQUENCE [LARGE SCALE GENOMIC DNA]</scope>
    <source>
        <strain evidence="2 3">UAMH 10762</strain>
    </source>
</reference>
<evidence type="ECO:0000313" key="3">
    <source>
        <dbReference type="Proteomes" id="UP000011761"/>
    </source>
</evidence>